<dbReference type="PROSITE" id="PS51384">
    <property type="entry name" value="FAD_FR"/>
    <property type="match status" value="1"/>
</dbReference>
<feature type="transmembrane region" description="Helical" evidence="2">
    <location>
        <begin position="40"/>
        <end position="59"/>
    </location>
</feature>
<dbReference type="GO" id="GO:0005886">
    <property type="term" value="C:plasma membrane"/>
    <property type="evidence" value="ECO:0007669"/>
    <property type="project" value="TreeGrafter"/>
</dbReference>
<feature type="transmembrane region" description="Helical" evidence="2">
    <location>
        <begin position="179"/>
        <end position="201"/>
    </location>
</feature>
<feature type="domain" description="FAD-binding FR-type" evidence="3">
    <location>
        <begin position="207"/>
        <end position="319"/>
    </location>
</feature>
<dbReference type="EMBL" id="ATLK01000001">
    <property type="protein sequence ID" value="KFF31781.1"/>
    <property type="molecule type" value="Genomic_DNA"/>
</dbReference>
<evidence type="ECO:0000256" key="1">
    <source>
        <dbReference type="ARBA" id="ARBA00023002"/>
    </source>
</evidence>
<keyword evidence="2" id="KW-1133">Transmembrane helix</keyword>
<gene>
    <name evidence="4" type="ORF">BBOMB_1181</name>
</gene>
<dbReference type="InterPro" id="IPR017927">
    <property type="entry name" value="FAD-bd_FR_type"/>
</dbReference>
<dbReference type="SUPFAM" id="SSF63380">
    <property type="entry name" value="Riboflavin synthase domain-like"/>
    <property type="match status" value="1"/>
</dbReference>
<dbReference type="Gene3D" id="2.40.30.10">
    <property type="entry name" value="Translation factors"/>
    <property type="match status" value="1"/>
</dbReference>
<dbReference type="PANTHER" id="PTHR11972">
    <property type="entry name" value="NADPH OXIDASE"/>
    <property type="match status" value="1"/>
</dbReference>
<feature type="transmembrane region" description="Helical" evidence="2">
    <location>
        <begin position="152"/>
        <end position="173"/>
    </location>
</feature>
<reference evidence="4 5" key="1">
    <citation type="journal article" date="2014" name="Appl. Environ. Microbiol.">
        <title>Genomic encyclopedia of type strains of the genus Bifidobacterium.</title>
        <authorList>
            <person name="Milani C."/>
            <person name="Lugli G.A."/>
            <person name="Duranti S."/>
            <person name="Turroni F."/>
            <person name="Bottacini F."/>
            <person name="Mangifesta M."/>
            <person name="Sanchez B."/>
            <person name="Viappiani A."/>
            <person name="Mancabelli L."/>
            <person name="Taminiau B."/>
            <person name="Delcenserie V."/>
            <person name="Barrangou R."/>
            <person name="Margolles A."/>
            <person name="van Sinderen D."/>
            <person name="Ventura M."/>
        </authorList>
    </citation>
    <scope>NUCLEOTIDE SEQUENCE [LARGE SCALE GENOMIC DNA]</scope>
    <source>
        <strain evidence="4 5">DSM 19703</strain>
    </source>
</reference>
<dbReference type="GO" id="GO:0016491">
    <property type="term" value="F:oxidoreductase activity"/>
    <property type="evidence" value="ECO:0007669"/>
    <property type="project" value="UniProtKB-KW"/>
</dbReference>
<protein>
    <submittedName>
        <fullName evidence="4">Oxidoreductase</fullName>
    </submittedName>
</protein>
<dbReference type="AlphaFoldDB" id="A0A086BPB7"/>
<dbReference type="RefSeq" id="WP_044087471.1">
    <property type="nucleotide sequence ID" value="NZ_ATLK01000001.1"/>
</dbReference>
<keyword evidence="5" id="KW-1185">Reference proteome</keyword>
<feature type="transmembrane region" description="Helical" evidence="2">
    <location>
        <begin position="112"/>
        <end position="131"/>
    </location>
</feature>
<dbReference type="InterPro" id="IPR039261">
    <property type="entry name" value="FNR_nucleotide-bd"/>
</dbReference>
<organism evidence="4 5">
    <name type="scientific">Bifidobacterium bombi DSM 19703</name>
    <dbReference type="NCBI Taxonomy" id="1341695"/>
    <lineage>
        <taxon>Bacteria</taxon>
        <taxon>Bacillati</taxon>
        <taxon>Actinomycetota</taxon>
        <taxon>Actinomycetes</taxon>
        <taxon>Bifidobacteriales</taxon>
        <taxon>Bifidobacteriaceae</taxon>
        <taxon>Bifidobacterium</taxon>
    </lineage>
</organism>
<feature type="transmembrane region" description="Helical" evidence="2">
    <location>
        <begin position="7"/>
        <end position="28"/>
    </location>
</feature>
<proteinExistence type="predicted"/>
<comment type="caution">
    <text evidence="4">The sequence shown here is derived from an EMBL/GenBank/DDBJ whole genome shotgun (WGS) entry which is preliminary data.</text>
</comment>
<dbReference type="eggNOG" id="COG4097">
    <property type="taxonomic scope" value="Bacteria"/>
</dbReference>
<evidence type="ECO:0000313" key="5">
    <source>
        <dbReference type="Proteomes" id="UP000028730"/>
    </source>
</evidence>
<name>A0A086BPB7_9BIFI</name>
<dbReference type="OrthoDB" id="9801223at2"/>
<keyword evidence="2" id="KW-0812">Transmembrane</keyword>
<sequence>MLKRHPIILNCVWMLILLALPLPLVAILDSSLLPAAISQLLPIDAGVTAYVWWLAAVALSTRPRWIDRIMGLPKMYLIHSLLGIGALLLAFLHRHFLMTMGRWIALAGNTAWYLALFGLTYALLMLSGLLVDRFTPASKLKHRLETVFNHQISVWVHRLNLVAILAIWLHVHLIGRISIHFWFITLFDLYTVAALGCYCWAKFRGPAKYLHGTIVENRELSPQTQRLVLDFGRNAHGYEAGDYFFFTFPAISNENHPFSVTDAPDNHLAERTADGKNERNQHRMVLTVRKLGDYTKHLADLPVGSEVGAEGPFGRFADDIERCIASDKPVVLVGMGTGIAPLLSLAEEYRTRLPIHVIWTVRAGSEAYFDHEFRNMRDDDEIRYDMQVGRLTDEQIPRLLSKTELKEATFFVVGPARGVIDVEHMLHAQGVARQRLVDERLTM</sequence>
<evidence type="ECO:0000313" key="4">
    <source>
        <dbReference type="EMBL" id="KFF31781.1"/>
    </source>
</evidence>
<dbReference type="SUPFAM" id="SSF52343">
    <property type="entry name" value="Ferredoxin reductase-like, C-terminal NADP-linked domain"/>
    <property type="match status" value="1"/>
</dbReference>
<accession>A0A086BPB7</accession>
<keyword evidence="2" id="KW-0472">Membrane</keyword>
<evidence type="ECO:0000256" key="2">
    <source>
        <dbReference type="SAM" id="Phobius"/>
    </source>
</evidence>
<feature type="transmembrane region" description="Helical" evidence="2">
    <location>
        <begin position="71"/>
        <end position="92"/>
    </location>
</feature>
<dbReference type="PANTHER" id="PTHR11972:SF193">
    <property type="entry name" value="FAD-BINDING FR-TYPE DOMAIN-CONTAINING PROTEIN"/>
    <property type="match status" value="1"/>
</dbReference>
<dbReference type="Gene3D" id="3.40.50.80">
    <property type="entry name" value="Nucleotide-binding domain of ferredoxin-NADP reductase (FNR) module"/>
    <property type="match status" value="1"/>
</dbReference>
<dbReference type="Proteomes" id="UP000028730">
    <property type="component" value="Unassembled WGS sequence"/>
</dbReference>
<keyword evidence="1" id="KW-0560">Oxidoreductase</keyword>
<dbReference type="InterPro" id="IPR050369">
    <property type="entry name" value="RBOH/FRE"/>
</dbReference>
<evidence type="ECO:0000259" key="3">
    <source>
        <dbReference type="PROSITE" id="PS51384"/>
    </source>
</evidence>
<dbReference type="InterPro" id="IPR017938">
    <property type="entry name" value="Riboflavin_synthase-like_b-brl"/>
</dbReference>